<keyword evidence="2" id="KW-1185">Reference proteome</keyword>
<protein>
    <submittedName>
        <fullName evidence="1">Uncharacterized protein</fullName>
    </submittedName>
</protein>
<comment type="caution">
    <text evidence="1">The sequence shown here is derived from an EMBL/GenBank/DDBJ whole genome shotgun (WGS) entry which is preliminary data.</text>
</comment>
<reference evidence="1" key="2">
    <citation type="submission" date="2023-05" db="EMBL/GenBank/DDBJ databases">
        <authorList>
            <consortium name="Lawrence Berkeley National Laboratory"/>
            <person name="Steindorff A."/>
            <person name="Hensen N."/>
            <person name="Bonometti L."/>
            <person name="Westerberg I."/>
            <person name="Brannstrom I.O."/>
            <person name="Guillou S."/>
            <person name="Cros-Aarteil S."/>
            <person name="Calhoun S."/>
            <person name="Haridas S."/>
            <person name="Kuo A."/>
            <person name="Mondo S."/>
            <person name="Pangilinan J."/>
            <person name="Riley R."/>
            <person name="Labutti K."/>
            <person name="Andreopoulos B."/>
            <person name="Lipzen A."/>
            <person name="Chen C."/>
            <person name="Yanf M."/>
            <person name="Daum C."/>
            <person name="Ng V."/>
            <person name="Clum A."/>
            <person name="Ohm R."/>
            <person name="Martin F."/>
            <person name="Silar P."/>
            <person name="Natvig D."/>
            <person name="Lalanne C."/>
            <person name="Gautier V."/>
            <person name="Ament-Velasquez S.L."/>
            <person name="Kruys A."/>
            <person name="Hutchinson M.I."/>
            <person name="Powell A.J."/>
            <person name="Barry K."/>
            <person name="Miller A.N."/>
            <person name="Grigoriev I.V."/>
            <person name="Debuchy R."/>
            <person name="Gladieux P."/>
            <person name="Thoren M.H."/>
            <person name="Johannesson H."/>
        </authorList>
    </citation>
    <scope>NUCLEOTIDE SEQUENCE</scope>
    <source>
        <strain evidence="1">CBS 123565</strain>
    </source>
</reference>
<reference evidence="1" key="1">
    <citation type="journal article" date="2023" name="Mol. Phylogenet. Evol.">
        <title>Genome-scale phylogeny and comparative genomics of the fungal order Sordariales.</title>
        <authorList>
            <person name="Hensen N."/>
            <person name="Bonometti L."/>
            <person name="Westerberg I."/>
            <person name="Brannstrom I.O."/>
            <person name="Guillou S."/>
            <person name="Cros-Aarteil S."/>
            <person name="Calhoun S."/>
            <person name="Haridas S."/>
            <person name="Kuo A."/>
            <person name="Mondo S."/>
            <person name="Pangilinan J."/>
            <person name="Riley R."/>
            <person name="LaButti K."/>
            <person name="Andreopoulos B."/>
            <person name="Lipzen A."/>
            <person name="Chen C."/>
            <person name="Yan M."/>
            <person name="Daum C."/>
            <person name="Ng V."/>
            <person name="Clum A."/>
            <person name="Steindorff A."/>
            <person name="Ohm R.A."/>
            <person name="Martin F."/>
            <person name="Silar P."/>
            <person name="Natvig D.O."/>
            <person name="Lalanne C."/>
            <person name="Gautier V."/>
            <person name="Ament-Velasquez S.L."/>
            <person name="Kruys A."/>
            <person name="Hutchinson M.I."/>
            <person name="Powell A.J."/>
            <person name="Barry K."/>
            <person name="Miller A.N."/>
            <person name="Grigoriev I.V."/>
            <person name="Debuchy R."/>
            <person name="Gladieux P."/>
            <person name="Hiltunen Thoren M."/>
            <person name="Johannesson H."/>
        </authorList>
    </citation>
    <scope>NUCLEOTIDE SEQUENCE</scope>
    <source>
        <strain evidence="1">CBS 123565</strain>
    </source>
</reference>
<accession>A0AAN6ZG37</accession>
<evidence type="ECO:0000313" key="1">
    <source>
        <dbReference type="EMBL" id="KAK4136386.1"/>
    </source>
</evidence>
<organism evidence="1 2">
    <name type="scientific">Trichocladium antarcticum</name>
    <dbReference type="NCBI Taxonomy" id="1450529"/>
    <lineage>
        <taxon>Eukaryota</taxon>
        <taxon>Fungi</taxon>
        <taxon>Dikarya</taxon>
        <taxon>Ascomycota</taxon>
        <taxon>Pezizomycotina</taxon>
        <taxon>Sordariomycetes</taxon>
        <taxon>Sordariomycetidae</taxon>
        <taxon>Sordariales</taxon>
        <taxon>Chaetomiaceae</taxon>
        <taxon>Trichocladium</taxon>
    </lineage>
</organism>
<sequence>MCGVCCGRRRLSVWRLAKAPNANSHLHSRLTCFVAEHGRSVAESKLRPRTTGRHNHCRDHVGRWLVQVRQEVCDRGCDAPHRPPSSPSFLHGCIQSIKMRWGSPMGTRPGAVPTRRDISSNSNIHDCFCCFCCFCCFSPLAPRLSQVCSGPSLRSLKSCSFLITVTGDCLALRDY</sequence>
<dbReference type="EMBL" id="MU853403">
    <property type="protein sequence ID" value="KAK4136386.1"/>
    <property type="molecule type" value="Genomic_DNA"/>
</dbReference>
<gene>
    <name evidence="1" type="ORF">BT67DRAFT_176156</name>
</gene>
<proteinExistence type="predicted"/>
<name>A0AAN6ZG37_9PEZI</name>
<evidence type="ECO:0000313" key="2">
    <source>
        <dbReference type="Proteomes" id="UP001304895"/>
    </source>
</evidence>
<dbReference type="AlphaFoldDB" id="A0AAN6ZG37"/>
<dbReference type="Proteomes" id="UP001304895">
    <property type="component" value="Unassembled WGS sequence"/>
</dbReference>